<proteinExistence type="predicted"/>
<evidence type="ECO:0000313" key="3">
    <source>
        <dbReference type="Proteomes" id="UP000474104"/>
    </source>
</evidence>
<evidence type="ECO:0000313" key="2">
    <source>
        <dbReference type="EMBL" id="NDO69513.1"/>
    </source>
</evidence>
<dbReference type="AlphaFoldDB" id="A0A9X5CA66"/>
<evidence type="ECO:0000256" key="1">
    <source>
        <dbReference type="SAM" id="MobiDB-lite"/>
    </source>
</evidence>
<reference evidence="2 3" key="1">
    <citation type="submission" date="2019-07" db="EMBL/GenBank/DDBJ databases">
        <title>Draft genome sequences of 15 bacterial species constituting the stable defined intestinal microbiota of the GM15 gnotobiotic mouse model.</title>
        <authorList>
            <person name="Elie C."/>
            <person name="Mathieu A."/>
            <person name="Saliou A."/>
            <person name="Darnaud M."/>
            <person name="Leulier F."/>
            <person name="Tamellini A."/>
        </authorList>
    </citation>
    <scope>NUCLEOTIDE SEQUENCE [LARGE SCALE GENOMIC DNA]</scope>
    <source>
        <strain evidence="3">ASF 502</strain>
    </source>
</reference>
<comment type="caution">
    <text evidence="2">The sequence shown here is derived from an EMBL/GenBank/DDBJ whole genome shotgun (WGS) entry which is preliminary data.</text>
</comment>
<organism evidence="2 3">
    <name type="scientific">Schaedlerella arabinosiphila</name>
    <dbReference type="NCBI Taxonomy" id="2044587"/>
    <lineage>
        <taxon>Bacteria</taxon>
        <taxon>Bacillati</taxon>
        <taxon>Bacillota</taxon>
        <taxon>Clostridia</taxon>
        <taxon>Lachnospirales</taxon>
        <taxon>Lachnospiraceae</taxon>
        <taxon>Schaedlerella</taxon>
    </lineage>
</organism>
<name>A0A9X5CA66_9FIRM</name>
<feature type="region of interest" description="Disordered" evidence="1">
    <location>
        <begin position="121"/>
        <end position="265"/>
    </location>
</feature>
<dbReference type="EMBL" id="VIRB01000076">
    <property type="protein sequence ID" value="NDO69513.1"/>
    <property type="molecule type" value="Genomic_DNA"/>
</dbReference>
<accession>A0A9X5CA66</accession>
<gene>
    <name evidence="2" type="ORF">FMM80_12815</name>
</gene>
<dbReference type="RefSeq" id="WP_162205654.1">
    <property type="nucleotide sequence ID" value="NZ_VIRB01000076.1"/>
</dbReference>
<protein>
    <recommendedName>
        <fullName evidence="4">Ig-like domain-containing protein</fullName>
    </recommendedName>
</protein>
<dbReference type="Proteomes" id="UP000474104">
    <property type="component" value="Unassembled WGS sequence"/>
</dbReference>
<feature type="compositionally biased region" description="Acidic residues" evidence="1">
    <location>
        <begin position="137"/>
        <end position="169"/>
    </location>
</feature>
<sequence length="814" mass="89715">MKIKMHLLGTGIAVLFSVYAVTAYAGQGIRQHRRSAELIMPEIRYDEPDGSQGYYKAGPEIRIIHKQPGAVTRYEFAAADNTRQEGMLELMEGQPEESVYLAGDLFKDGENTLRVWMEQVSTEPDQDGPEGRGTEGNETEGNETEENDSEGNGAEENDSEGNGAEENDSEENKAEENDSEENGAGKNDSEENGAGADETEGNHSKKNGAGETHSGKNESAEMGLLGESEQNPGMEKPEDQDTGNQPEVPDTAVKDDPAPVPPPEPEIVFEKEFRFQVDMTKPQKVRFSYNNVIRDGVIMSNGPVELTVKSMDEGSGMEAIYYKAGDGTEGVLKGESGSILLNPGFQGKVEAYAVDKAGNHSETGVSEKILCEDRPPELQVEAEGGMDAWHSGPVSVYVTVSDPSLSSGIRCLKCYAGGELLVHKENDFNTGADRMEAGFTVELPSEGGNGIPVVAEAQDWAGNFRSESRLVYIDKTAPDIRSEGIHDQMITGTPVTGKILIREENDLALGRMEVWKVTSEEQRELLEEKEQMPELFTGARELEWEVPLKEDGTYEIHVTAKDRAGHESHQDSQVIVDQTNPVIRYVDQMQGVYVPYFQWNYGKDEVVADDTEYSYEITLDGAFYTTGRKITKEGVRMLQVRAEDAAGNEATAEAVFWIDHTPPRIRVSDVEDGNSYEETAAVSISVDGKGEYLKEILVNDEKMRLEADCRIFTRSFQEPGDYHIRIAAEDLAGNQEEEQVTFRIEEQKKLSGGVLKPITRIFRNTDTPSAGSTKTEDTKQEKSPAVLWLTICFLLAGSACLVRKYTVNRGGGHE</sequence>
<evidence type="ECO:0008006" key="4">
    <source>
        <dbReference type="Google" id="ProtNLM"/>
    </source>
</evidence>